<feature type="compositionally biased region" description="Polar residues" evidence="1">
    <location>
        <begin position="1"/>
        <end position="14"/>
    </location>
</feature>
<name>A0AAW9TZI6_RHIML</name>
<dbReference type="EMBL" id="WISR01000281">
    <property type="protein sequence ID" value="MQW37856.1"/>
    <property type="molecule type" value="Genomic_DNA"/>
</dbReference>
<evidence type="ECO:0000313" key="3">
    <source>
        <dbReference type="Proteomes" id="UP000429484"/>
    </source>
</evidence>
<gene>
    <name evidence="2" type="ORF">GHK53_35250</name>
</gene>
<dbReference type="Proteomes" id="UP000429484">
    <property type="component" value="Unassembled WGS sequence"/>
</dbReference>
<comment type="caution">
    <text evidence="2">The sequence shown here is derived from an EMBL/GenBank/DDBJ whole genome shotgun (WGS) entry which is preliminary data.</text>
</comment>
<dbReference type="AlphaFoldDB" id="A0AAW9TZI6"/>
<feature type="region of interest" description="Disordered" evidence="1">
    <location>
        <begin position="1"/>
        <end position="21"/>
    </location>
</feature>
<accession>A0AAW9TZI6</accession>
<organism evidence="2 3">
    <name type="scientific">Rhizobium meliloti</name>
    <name type="common">Ensifer meliloti</name>
    <name type="synonym">Sinorhizobium meliloti</name>
    <dbReference type="NCBI Taxonomy" id="382"/>
    <lineage>
        <taxon>Bacteria</taxon>
        <taxon>Pseudomonadati</taxon>
        <taxon>Pseudomonadota</taxon>
        <taxon>Alphaproteobacteria</taxon>
        <taxon>Hyphomicrobiales</taxon>
        <taxon>Rhizobiaceae</taxon>
        <taxon>Sinorhizobium/Ensifer group</taxon>
        <taxon>Sinorhizobium</taxon>
    </lineage>
</organism>
<evidence type="ECO:0000313" key="2">
    <source>
        <dbReference type="EMBL" id="MQW37856.1"/>
    </source>
</evidence>
<protein>
    <submittedName>
        <fullName evidence="2">Uncharacterized protein</fullName>
    </submittedName>
</protein>
<proteinExistence type="predicted"/>
<sequence length="48" mass="4941">METSSSVAAGNTHSRILIPVPVTGNQPAQVLGLESSLPRRRRGAAGSL</sequence>
<evidence type="ECO:0000256" key="1">
    <source>
        <dbReference type="SAM" id="MobiDB-lite"/>
    </source>
</evidence>
<reference evidence="2 3" key="1">
    <citation type="journal article" date="2013" name="Genome Biol.">
        <title>Comparative genomics of the core and accessory genomes of 48 Sinorhizobium strains comprising five genospecies.</title>
        <authorList>
            <person name="Sugawara M."/>
            <person name="Epstein B."/>
            <person name="Badgley B.D."/>
            <person name="Unno T."/>
            <person name="Xu L."/>
            <person name="Reese J."/>
            <person name="Gyaneshwar P."/>
            <person name="Denny R."/>
            <person name="Mudge J."/>
            <person name="Bharti A.K."/>
            <person name="Farmer A.D."/>
            <person name="May G.D."/>
            <person name="Woodward J.E."/>
            <person name="Medigue C."/>
            <person name="Vallenet D."/>
            <person name="Lajus A."/>
            <person name="Rouy Z."/>
            <person name="Martinez-Vaz B."/>
            <person name="Tiffin P."/>
            <person name="Young N.D."/>
            <person name="Sadowsky M.J."/>
        </authorList>
    </citation>
    <scope>NUCLEOTIDE SEQUENCE [LARGE SCALE GENOMIC DNA]</scope>
    <source>
        <strain evidence="2 3">N6B1</strain>
    </source>
</reference>